<evidence type="ECO:0000313" key="1">
    <source>
        <dbReference type="EMBL" id="MDG5753543.1"/>
    </source>
</evidence>
<sequence length="76" mass="9263">MRNEDKESLVETMDKYDKIMKRISIHRTPPARRMELKIEGTLYTHLEQEEFLKEFTNWLEKEHHSSRFIGQVTVKK</sequence>
<name>A0ABT6H434_9BACI</name>
<organism evidence="1 2">
    <name type="scientific">Ectobacillus antri</name>
    <dbReference type="NCBI Taxonomy" id="2486280"/>
    <lineage>
        <taxon>Bacteria</taxon>
        <taxon>Bacillati</taxon>
        <taxon>Bacillota</taxon>
        <taxon>Bacilli</taxon>
        <taxon>Bacillales</taxon>
        <taxon>Bacillaceae</taxon>
        <taxon>Ectobacillus</taxon>
    </lineage>
</organism>
<accession>A0ABT6H434</accession>
<dbReference type="Proteomes" id="UP001218246">
    <property type="component" value="Unassembled WGS sequence"/>
</dbReference>
<protein>
    <submittedName>
        <fullName evidence="1">Uncharacterized protein</fullName>
    </submittedName>
</protein>
<dbReference type="EMBL" id="JARULN010000003">
    <property type="protein sequence ID" value="MDG5753543.1"/>
    <property type="molecule type" value="Genomic_DNA"/>
</dbReference>
<gene>
    <name evidence="1" type="ORF">P6P90_06080</name>
</gene>
<dbReference type="RefSeq" id="WP_124564344.1">
    <property type="nucleotide sequence ID" value="NZ_JARRRY010000002.1"/>
</dbReference>
<proteinExistence type="predicted"/>
<reference evidence="1 2" key="1">
    <citation type="submission" date="2023-04" db="EMBL/GenBank/DDBJ databases">
        <title>Ectobacillus antri isolated from activated sludge.</title>
        <authorList>
            <person name="Yan P."/>
            <person name="Liu X."/>
        </authorList>
    </citation>
    <scope>NUCLEOTIDE SEQUENCE [LARGE SCALE GENOMIC DNA]</scope>
    <source>
        <strain evidence="1 2">C18H</strain>
    </source>
</reference>
<comment type="caution">
    <text evidence="1">The sequence shown here is derived from an EMBL/GenBank/DDBJ whole genome shotgun (WGS) entry which is preliminary data.</text>
</comment>
<evidence type="ECO:0000313" key="2">
    <source>
        <dbReference type="Proteomes" id="UP001218246"/>
    </source>
</evidence>
<keyword evidence="2" id="KW-1185">Reference proteome</keyword>